<dbReference type="GO" id="GO:0046872">
    <property type="term" value="F:metal ion binding"/>
    <property type="evidence" value="ECO:0007669"/>
    <property type="project" value="UniProtKB-KW"/>
</dbReference>
<dbReference type="PANTHER" id="PTHR12992">
    <property type="entry name" value="NUDIX HYDROLASE"/>
    <property type="match status" value="1"/>
</dbReference>
<comment type="cofactor">
    <cofactor evidence="2">
        <name>Mg(2+)</name>
        <dbReference type="ChEBI" id="CHEBI:18420"/>
    </cofactor>
</comment>
<dbReference type="RefSeq" id="WP_133397281.1">
    <property type="nucleotide sequence ID" value="NZ_SNAA01000013.1"/>
</dbReference>
<protein>
    <submittedName>
        <fullName evidence="8">CoA pyrophosphatase</fullName>
    </submittedName>
</protein>
<comment type="caution">
    <text evidence="8">The sequence shown here is derived from an EMBL/GenBank/DDBJ whole genome shotgun (WGS) entry which is preliminary data.</text>
</comment>
<sequence>MTADLRDRLLGAIAAPGTGTSDSDLNDDRRPAGGVLRQAGVLAAFDAETGALWLTKRASHLSQHPGQIAFPGGRMDAGDADITATALREAHEEIALPPDALEVLGTLPAHVTVTGYVMTPVIALVTAPFRPVPEPGEVAEVFRVPFARVADPAGFDIQARQWRGVERRYYTVPVGPHYVWGATARVLRGLAERLAR</sequence>
<dbReference type="Proteomes" id="UP000295701">
    <property type="component" value="Unassembled WGS sequence"/>
</dbReference>
<evidence type="ECO:0000313" key="9">
    <source>
        <dbReference type="Proteomes" id="UP000295701"/>
    </source>
</evidence>
<dbReference type="EMBL" id="SNAA01000013">
    <property type="protein sequence ID" value="TDL78157.1"/>
    <property type="molecule type" value="Genomic_DNA"/>
</dbReference>
<dbReference type="AlphaFoldDB" id="A0A4R6A642"/>
<dbReference type="PROSITE" id="PS51462">
    <property type="entry name" value="NUDIX"/>
    <property type="match status" value="1"/>
</dbReference>
<feature type="domain" description="Nudix hydrolase" evidence="7">
    <location>
        <begin position="35"/>
        <end position="170"/>
    </location>
</feature>
<comment type="cofactor">
    <cofactor evidence="1">
        <name>Mn(2+)</name>
        <dbReference type="ChEBI" id="CHEBI:29035"/>
    </cofactor>
</comment>
<evidence type="ECO:0000256" key="3">
    <source>
        <dbReference type="ARBA" id="ARBA00022723"/>
    </source>
</evidence>
<keyword evidence="4" id="KW-0378">Hydrolase</keyword>
<keyword evidence="3" id="KW-0479">Metal-binding</keyword>
<evidence type="ECO:0000313" key="8">
    <source>
        <dbReference type="EMBL" id="TDL78157.1"/>
    </source>
</evidence>
<proteinExistence type="predicted"/>
<evidence type="ECO:0000256" key="6">
    <source>
        <dbReference type="ARBA" id="ARBA00023211"/>
    </source>
</evidence>
<dbReference type="InterPro" id="IPR000086">
    <property type="entry name" value="NUDIX_hydrolase_dom"/>
</dbReference>
<dbReference type="InterPro" id="IPR045121">
    <property type="entry name" value="CoAse"/>
</dbReference>
<accession>A0A4R6A642</accession>
<dbReference type="SUPFAM" id="SSF55811">
    <property type="entry name" value="Nudix"/>
    <property type="match status" value="1"/>
</dbReference>
<keyword evidence="6" id="KW-0464">Manganese</keyword>
<evidence type="ECO:0000256" key="1">
    <source>
        <dbReference type="ARBA" id="ARBA00001936"/>
    </source>
</evidence>
<dbReference type="InterPro" id="IPR015797">
    <property type="entry name" value="NUDIX_hydrolase-like_dom_sf"/>
</dbReference>
<keyword evidence="9" id="KW-1185">Reference proteome</keyword>
<dbReference type="GO" id="GO:0010945">
    <property type="term" value="F:coenzyme A diphosphatase activity"/>
    <property type="evidence" value="ECO:0007669"/>
    <property type="project" value="InterPro"/>
</dbReference>
<dbReference type="OrthoDB" id="9802805at2"/>
<evidence type="ECO:0000259" key="7">
    <source>
        <dbReference type="PROSITE" id="PS51462"/>
    </source>
</evidence>
<dbReference type="Gene3D" id="3.90.79.10">
    <property type="entry name" value="Nucleoside Triphosphate Pyrophosphohydrolase"/>
    <property type="match status" value="1"/>
</dbReference>
<dbReference type="CDD" id="cd03426">
    <property type="entry name" value="NUDIX_CoAse_Nudt7"/>
    <property type="match status" value="1"/>
</dbReference>
<dbReference type="Pfam" id="PF00293">
    <property type="entry name" value="NUDIX"/>
    <property type="match status" value="1"/>
</dbReference>
<dbReference type="PANTHER" id="PTHR12992:SF11">
    <property type="entry name" value="MITOCHONDRIAL COENZYME A DIPHOSPHATASE NUDT8"/>
    <property type="match status" value="1"/>
</dbReference>
<reference evidence="8 9" key="1">
    <citation type="submission" date="2019-03" db="EMBL/GenBank/DDBJ databases">
        <title>Primorskyibacter sp. SS33 isolated from sediments.</title>
        <authorList>
            <person name="Xunke S."/>
        </authorList>
    </citation>
    <scope>NUCLEOTIDE SEQUENCE [LARGE SCALE GENOMIC DNA]</scope>
    <source>
        <strain evidence="8 9">SS33</strain>
    </source>
</reference>
<evidence type="ECO:0000256" key="5">
    <source>
        <dbReference type="ARBA" id="ARBA00022842"/>
    </source>
</evidence>
<organism evidence="8 9">
    <name type="scientific">Palleronia sediminis</name>
    <dbReference type="NCBI Taxonomy" id="2547833"/>
    <lineage>
        <taxon>Bacteria</taxon>
        <taxon>Pseudomonadati</taxon>
        <taxon>Pseudomonadota</taxon>
        <taxon>Alphaproteobacteria</taxon>
        <taxon>Rhodobacterales</taxon>
        <taxon>Roseobacteraceae</taxon>
        <taxon>Palleronia</taxon>
    </lineage>
</organism>
<name>A0A4R6A642_9RHOB</name>
<keyword evidence="5" id="KW-0460">Magnesium</keyword>
<evidence type="ECO:0000256" key="2">
    <source>
        <dbReference type="ARBA" id="ARBA00001946"/>
    </source>
</evidence>
<gene>
    <name evidence="8" type="ORF">E2L08_11725</name>
</gene>
<evidence type="ECO:0000256" key="4">
    <source>
        <dbReference type="ARBA" id="ARBA00022801"/>
    </source>
</evidence>